<dbReference type="PANTHER" id="PTHR23503:SF8">
    <property type="entry name" value="FACILITATED GLUCOSE TRANSPORTER PROTEIN 1"/>
    <property type="match status" value="1"/>
</dbReference>
<evidence type="ECO:0000256" key="5">
    <source>
        <dbReference type="ARBA" id="ARBA00022989"/>
    </source>
</evidence>
<name>A0A9W8M1W4_9FUNG</name>
<feature type="transmembrane region" description="Helical" evidence="7">
    <location>
        <begin position="403"/>
        <end position="432"/>
    </location>
</feature>
<keyword evidence="6 7" id="KW-0472">Membrane</keyword>
<feature type="transmembrane region" description="Helical" evidence="7">
    <location>
        <begin position="316"/>
        <end position="340"/>
    </location>
</feature>
<dbReference type="PROSITE" id="PS00217">
    <property type="entry name" value="SUGAR_TRANSPORT_2"/>
    <property type="match status" value="1"/>
</dbReference>
<feature type="transmembrane region" description="Helical" evidence="7">
    <location>
        <begin position="97"/>
        <end position="118"/>
    </location>
</feature>
<gene>
    <name evidence="9" type="primary">HGT20_5</name>
    <name evidence="9" type="ORF">IWW36_001587</name>
</gene>
<comment type="similarity">
    <text evidence="2">Belongs to the major facilitator superfamily. Sugar transporter (TC 2.A.1.1) family.</text>
</comment>
<feature type="transmembrane region" description="Helical" evidence="7">
    <location>
        <begin position="182"/>
        <end position="201"/>
    </location>
</feature>
<feature type="transmembrane region" description="Helical" evidence="7">
    <location>
        <begin position="273"/>
        <end position="296"/>
    </location>
</feature>
<keyword evidence="5 7" id="KW-1133">Transmembrane helix</keyword>
<feature type="transmembrane region" description="Helical" evidence="7">
    <location>
        <begin position="66"/>
        <end position="85"/>
    </location>
</feature>
<reference evidence="9" key="1">
    <citation type="submission" date="2022-07" db="EMBL/GenBank/DDBJ databases">
        <title>Phylogenomic reconstructions and comparative analyses of Kickxellomycotina fungi.</title>
        <authorList>
            <person name="Reynolds N.K."/>
            <person name="Stajich J.E."/>
            <person name="Barry K."/>
            <person name="Grigoriev I.V."/>
            <person name="Crous P."/>
            <person name="Smith M.E."/>
        </authorList>
    </citation>
    <scope>NUCLEOTIDE SEQUENCE</scope>
    <source>
        <strain evidence="9">NRRL 1566</strain>
    </source>
</reference>
<keyword evidence="4 7" id="KW-0812">Transmembrane</keyword>
<organism evidence="9 10">
    <name type="scientific">Coemansia brasiliensis</name>
    <dbReference type="NCBI Taxonomy" id="2650707"/>
    <lineage>
        <taxon>Eukaryota</taxon>
        <taxon>Fungi</taxon>
        <taxon>Fungi incertae sedis</taxon>
        <taxon>Zoopagomycota</taxon>
        <taxon>Kickxellomycotina</taxon>
        <taxon>Kickxellomycetes</taxon>
        <taxon>Kickxellales</taxon>
        <taxon>Kickxellaceae</taxon>
        <taxon>Coemansia</taxon>
    </lineage>
</organism>
<evidence type="ECO:0000256" key="4">
    <source>
        <dbReference type="ARBA" id="ARBA00022692"/>
    </source>
</evidence>
<dbReference type="InterPro" id="IPR003663">
    <property type="entry name" value="Sugar/inositol_transpt"/>
</dbReference>
<comment type="subcellular location">
    <subcellularLocation>
        <location evidence="1">Membrane</location>
        <topology evidence="1">Multi-pass membrane protein</topology>
    </subcellularLocation>
</comment>
<evidence type="ECO:0000256" key="3">
    <source>
        <dbReference type="ARBA" id="ARBA00022448"/>
    </source>
</evidence>
<dbReference type="Proteomes" id="UP001139887">
    <property type="component" value="Unassembled WGS sequence"/>
</dbReference>
<evidence type="ECO:0000256" key="2">
    <source>
        <dbReference type="ARBA" id="ARBA00010992"/>
    </source>
</evidence>
<evidence type="ECO:0000256" key="6">
    <source>
        <dbReference type="ARBA" id="ARBA00023136"/>
    </source>
</evidence>
<dbReference type="InterPro" id="IPR045263">
    <property type="entry name" value="GLUT"/>
</dbReference>
<dbReference type="EMBL" id="JANBUW010000022">
    <property type="protein sequence ID" value="KAJ2850863.1"/>
    <property type="molecule type" value="Genomic_DNA"/>
</dbReference>
<dbReference type="InterPro" id="IPR005828">
    <property type="entry name" value="MFS_sugar_transport-like"/>
</dbReference>
<evidence type="ECO:0000256" key="7">
    <source>
        <dbReference type="SAM" id="Phobius"/>
    </source>
</evidence>
<dbReference type="GO" id="GO:0016020">
    <property type="term" value="C:membrane"/>
    <property type="evidence" value="ECO:0007669"/>
    <property type="project" value="UniProtKB-SubCell"/>
</dbReference>
<keyword evidence="3" id="KW-0813">Transport</keyword>
<comment type="caution">
    <text evidence="9">The sequence shown here is derived from an EMBL/GenBank/DDBJ whole genome shotgun (WGS) entry which is preliminary data.</text>
</comment>
<feature type="transmembrane region" description="Helical" evidence="7">
    <location>
        <begin position="373"/>
        <end position="396"/>
    </location>
</feature>
<dbReference type="AlphaFoldDB" id="A0A9W8M1W4"/>
<dbReference type="PRINTS" id="PR00171">
    <property type="entry name" value="SUGRTRNSPORT"/>
</dbReference>
<dbReference type="Pfam" id="PF00083">
    <property type="entry name" value="Sugar_tr"/>
    <property type="match status" value="1"/>
</dbReference>
<feature type="transmembrane region" description="Helical" evidence="7">
    <location>
        <begin position="347"/>
        <end position="367"/>
    </location>
</feature>
<dbReference type="SUPFAM" id="SSF103473">
    <property type="entry name" value="MFS general substrate transporter"/>
    <property type="match status" value="1"/>
</dbReference>
<dbReference type="GO" id="GO:0015149">
    <property type="term" value="F:hexose transmembrane transporter activity"/>
    <property type="evidence" value="ECO:0007669"/>
    <property type="project" value="TreeGrafter"/>
</dbReference>
<dbReference type="OrthoDB" id="4540492at2759"/>
<dbReference type="InterPro" id="IPR020846">
    <property type="entry name" value="MFS_dom"/>
</dbReference>
<dbReference type="PANTHER" id="PTHR23503">
    <property type="entry name" value="SOLUTE CARRIER FAMILY 2"/>
    <property type="match status" value="1"/>
</dbReference>
<dbReference type="Gene3D" id="1.20.1250.20">
    <property type="entry name" value="MFS general substrate transporter like domains"/>
    <property type="match status" value="1"/>
</dbReference>
<dbReference type="PROSITE" id="PS50850">
    <property type="entry name" value="MFS"/>
    <property type="match status" value="1"/>
</dbReference>
<sequence length="489" mass="52732">MSVPSHSLGITRYQLFCVLAASLSSLNYGWNYGVVNLPGDIITKCDAGPQYFSNKFPSCMPTSDTIWGLVIGAFPLGALIGAISCTHFANAYGRRAVLIYSNVISIIAAALLGTALNIPMLVTARFLVGVAQGCANGTYTNYVTEITTPRARSTLGSVIQLSICMGTMLSQLVSLGLVKPPLWRVLFAITGAISILSIWLLTKCVESPKWLISKQRTFEAQSNLQRLRKSADCTEEFAALVETVHAEMGPHSYTATVSDLLRGKTPNNLRHQLLLAVLGMSFQQLSGIGGVSFYSTKLFSSIASAPPAEYTPKPQLAQILTAVVSTVGTVAALVGAIMAGYFGRRSLLLFSHGAMAVSSLLIAVGSVKGYSLLAISMVFIFYCVYIVGAGSLPWIFPGEMTPIYAVSAIVAVSGSIAYTCVFVVGMVFPLLMDAWNGYTFLLFAAINFIATVLFFFLLPETKDKQVSEMIRIHSVGIHNVMKRKFRQQK</sequence>
<feature type="transmembrane region" description="Helical" evidence="7">
    <location>
        <begin position="12"/>
        <end position="30"/>
    </location>
</feature>
<evidence type="ECO:0000256" key="1">
    <source>
        <dbReference type="ARBA" id="ARBA00004141"/>
    </source>
</evidence>
<dbReference type="InterPro" id="IPR036259">
    <property type="entry name" value="MFS_trans_sf"/>
</dbReference>
<evidence type="ECO:0000259" key="8">
    <source>
        <dbReference type="PROSITE" id="PS50850"/>
    </source>
</evidence>
<dbReference type="InterPro" id="IPR005829">
    <property type="entry name" value="Sugar_transporter_CS"/>
</dbReference>
<protein>
    <submittedName>
        <fullName evidence="9">Bifunctional purine biosynthesis protein PurH</fullName>
    </submittedName>
</protein>
<accession>A0A9W8M1W4</accession>
<evidence type="ECO:0000313" key="9">
    <source>
        <dbReference type="EMBL" id="KAJ2850863.1"/>
    </source>
</evidence>
<feature type="domain" description="Major facilitator superfamily (MFS) profile" evidence="8">
    <location>
        <begin position="17"/>
        <end position="462"/>
    </location>
</feature>
<proteinExistence type="inferred from homology"/>
<feature type="transmembrane region" description="Helical" evidence="7">
    <location>
        <begin position="438"/>
        <end position="458"/>
    </location>
</feature>
<keyword evidence="10" id="KW-1185">Reference proteome</keyword>
<evidence type="ECO:0000313" key="10">
    <source>
        <dbReference type="Proteomes" id="UP001139887"/>
    </source>
</evidence>